<sequence length="145" mass="16501">MVNDVLASHPLRGKAFKDCVLNVYVYEAALVGVVEHKKYRRICDMNSFGFTAQDYIAWRHQQQEHPAALIGRDGRALNYGELRWLLYQTAEESGWPVFTLPVEDLFFNPVFRLTHLVAIDRAKTIAIQKGVMVTNSTKGVSMQSN</sequence>
<evidence type="ECO:0000313" key="2">
    <source>
        <dbReference type="Proteomes" id="UP000015560"/>
    </source>
</evidence>
<protein>
    <submittedName>
        <fullName evidence="1">Uncharacterized protein</fullName>
    </submittedName>
</protein>
<dbReference type="EMBL" id="AP012544">
    <property type="protein sequence ID" value="BAN75395.1"/>
    <property type="molecule type" value="Genomic_DNA"/>
</dbReference>
<dbReference type="Proteomes" id="UP000015560">
    <property type="component" value="Chromosome"/>
</dbReference>
<gene>
    <name evidence="1" type="ORF">LBCZ_2227</name>
</gene>
<organism evidence="1 2">
    <name type="scientific">Lacticaseibacillus casei DSM 20011 = JCM 1134 = ATCC 393</name>
    <dbReference type="NCBI Taxonomy" id="1423732"/>
    <lineage>
        <taxon>Bacteria</taxon>
        <taxon>Bacillati</taxon>
        <taxon>Bacillota</taxon>
        <taxon>Bacilli</taxon>
        <taxon>Lactobacillales</taxon>
        <taxon>Lactobacillaceae</taxon>
        <taxon>Lacticaseibacillus</taxon>
    </lineage>
</organism>
<proteinExistence type="predicted"/>
<reference evidence="1 2" key="1">
    <citation type="journal article" date="2013" name="PLoS ONE">
        <title>Genomic Adaptation of the Lactobacillus casei Group.</title>
        <authorList>
            <person name="Toh H."/>
            <person name="Oshima K."/>
            <person name="Nakano A."/>
            <person name="Takahata M."/>
            <person name="Murakami M."/>
            <person name="Takaki T."/>
            <person name="Nishiyama H."/>
            <person name="Igimi S."/>
            <person name="Hattori M."/>
            <person name="Morita H."/>
        </authorList>
    </citation>
    <scope>NUCLEOTIDE SEQUENCE [LARGE SCALE GENOMIC DNA]</scope>
    <source>
        <strain evidence="1 2">ATCC 393</strain>
    </source>
</reference>
<evidence type="ECO:0000313" key="1">
    <source>
        <dbReference type="EMBL" id="BAN75395.1"/>
    </source>
</evidence>
<dbReference type="GeneID" id="45549500"/>
<name>A0AAD1ETT9_LACCA</name>
<accession>A0AAD1ETT9</accession>
<dbReference type="RefSeq" id="WP_025012571.1">
    <property type="nucleotide sequence ID" value="NZ_AP012544.1"/>
</dbReference>
<dbReference type="AlphaFoldDB" id="A0AAD1ETT9"/>